<dbReference type="WBParaSite" id="ASIM_0000888801-mRNA-1">
    <property type="protein sequence ID" value="ASIM_0000888801-mRNA-1"/>
    <property type="gene ID" value="ASIM_0000888801"/>
</dbReference>
<dbReference type="AlphaFoldDB" id="A0A0M3JMK1"/>
<gene>
    <name evidence="1" type="ORF">ASIM_LOCUS8626</name>
</gene>
<sequence length="103" mass="11284">MLTLCAFVQIRARDGLQSMFPFIAAGAGMVGTGLLLDHAASWELFTSTPETFILVPALLGLKGNLEMTLASRLSTMVSMLITWQQIFDHAREFFVSALTMSLD</sequence>
<protein>
    <submittedName>
        <fullName evidence="3">Na_H_Exchanger domain-containing protein</fullName>
    </submittedName>
</protein>
<dbReference type="InterPro" id="IPR045349">
    <property type="entry name" value="SLC41A1-3"/>
</dbReference>
<dbReference type="PANTHER" id="PTHR16228">
    <property type="entry name" value="DIVALENT CATION TRANSPORTER SOLUTE CARRIER FAMILY 41"/>
    <property type="match status" value="1"/>
</dbReference>
<keyword evidence="2" id="KW-1185">Reference proteome</keyword>
<dbReference type="SUPFAM" id="SSF161093">
    <property type="entry name" value="MgtE membrane domain-like"/>
    <property type="match status" value="1"/>
</dbReference>
<accession>A0A0M3JMK1</accession>
<proteinExistence type="predicted"/>
<organism evidence="3">
    <name type="scientific">Anisakis simplex</name>
    <name type="common">Herring worm</name>
    <dbReference type="NCBI Taxonomy" id="6269"/>
    <lineage>
        <taxon>Eukaryota</taxon>
        <taxon>Metazoa</taxon>
        <taxon>Ecdysozoa</taxon>
        <taxon>Nematoda</taxon>
        <taxon>Chromadorea</taxon>
        <taxon>Rhabditida</taxon>
        <taxon>Spirurina</taxon>
        <taxon>Ascaridomorpha</taxon>
        <taxon>Ascaridoidea</taxon>
        <taxon>Anisakidae</taxon>
        <taxon>Anisakis</taxon>
        <taxon>Anisakis simplex complex</taxon>
    </lineage>
</organism>
<reference evidence="1 2" key="2">
    <citation type="submission" date="2018-11" db="EMBL/GenBank/DDBJ databases">
        <authorList>
            <consortium name="Pathogen Informatics"/>
        </authorList>
    </citation>
    <scope>NUCLEOTIDE SEQUENCE [LARGE SCALE GENOMIC DNA]</scope>
</reference>
<reference evidence="3" key="1">
    <citation type="submission" date="2017-02" db="UniProtKB">
        <authorList>
            <consortium name="WormBaseParasite"/>
        </authorList>
    </citation>
    <scope>IDENTIFICATION</scope>
</reference>
<dbReference type="InterPro" id="IPR036739">
    <property type="entry name" value="SLC41_membr_dom_sf"/>
</dbReference>
<dbReference type="Proteomes" id="UP000267096">
    <property type="component" value="Unassembled WGS sequence"/>
</dbReference>
<dbReference type="EMBL" id="UYRR01023976">
    <property type="protein sequence ID" value="VDK33264.1"/>
    <property type="molecule type" value="Genomic_DNA"/>
</dbReference>
<dbReference type="Gene3D" id="1.10.357.20">
    <property type="entry name" value="SLC41 divalent cation transporters, integral membrane domain"/>
    <property type="match status" value="1"/>
</dbReference>
<dbReference type="GO" id="GO:0005886">
    <property type="term" value="C:plasma membrane"/>
    <property type="evidence" value="ECO:0007669"/>
    <property type="project" value="TreeGrafter"/>
</dbReference>
<evidence type="ECO:0000313" key="3">
    <source>
        <dbReference type="WBParaSite" id="ASIM_0000888801-mRNA-1"/>
    </source>
</evidence>
<dbReference type="GO" id="GO:0008324">
    <property type="term" value="F:monoatomic cation transmembrane transporter activity"/>
    <property type="evidence" value="ECO:0007669"/>
    <property type="project" value="InterPro"/>
</dbReference>
<evidence type="ECO:0000313" key="1">
    <source>
        <dbReference type="EMBL" id="VDK33264.1"/>
    </source>
</evidence>
<evidence type="ECO:0000313" key="2">
    <source>
        <dbReference type="Proteomes" id="UP000267096"/>
    </source>
</evidence>
<name>A0A0M3JMK1_ANISI</name>
<dbReference type="OrthoDB" id="5791097at2759"/>
<dbReference type="PANTHER" id="PTHR16228:SF7">
    <property type="entry name" value="SLC41A_MGTE INTEGRAL MEMBRANE DOMAIN-CONTAINING PROTEIN"/>
    <property type="match status" value="1"/>
</dbReference>